<evidence type="ECO:0000256" key="2">
    <source>
        <dbReference type="ARBA" id="ARBA00022801"/>
    </source>
</evidence>
<dbReference type="RefSeq" id="WP_195692379.1">
    <property type="nucleotide sequence ID" value="NZ_CP064760.1"/>
</dbReference>
<gene>
    <name evidence="8" type="ORF">IT882_14195</name>
</gene>
<dbReference type="PRINTS" id="PR00742">
    <property type="entry name" value="GLHYDRLASE35"/>
</dbReference>
<evidence type="ECO:0000259" key="7">
    <source>
        <dbReference type="Pfam" id="PF21467"/>
    </source>
</evidence>
<sequence length="576" mass="62568">MTRFAIGENDFLLDGAPFRILAGALHYFRIHPDHWADRIRKARLMGLNTIETYVAWNAHEPHHGQWDATGWNDLGAFLDAVAAEEMYAIVRPGPYICAEWHNGGLPVWLTNTPGIGLRRSEPQYVAAVTEYLQRVYEIVAPRQIDQGGNVILVQIENEYGAYGSDTAYLEELVRVTESAGITVPLTTVDQPMPDMLRNGSLPTLHRTGSFGSKATERLATLREHQPTGPLMCSEFWDGWFDWWGSVHHTTDAAASAAELEDLLAAGASVNIYMFHGGTNFGTTNGANDKGRYDPIVTSYDYDAPLDEAGHPTEKFHAFREVIARYAEVPAEVPAAAALAPAFDVDLTRAGDWVPAGLGEPAPGLVSFDDLAHVGAIVQYRTTLPDGRGGRLTIGQVRDLAWVRVDGVEVGRLSRTLHETTLHLPDGDVLEITVEDQGRVNYDIRLGEPKGLIGGVQLDGAELTDWTTHPVHLERAVEVAAGASTAGIGGREIMRGSFDLDAQSGLFLDTAEFGKGFAFVNGFFLGRFWSAGPQRTLYVPGPVTRAGSNDIVILTLDAASAATARFVPSALLGPTEE</sequence>
<keyword evidence="3" id="KW-0326">Glycosidase</keyword>
<evidence type="ECO:0000259" key="5">
    <source>
        <dbReference type="Pfam" id="PF01301"/>
    </source>
</evidence>
<evidence type="ECO:0000256" key="1">
    <source>
        <dbReference type="ARBA" id="ARBA00009809"/>
    </source>
</evidence>
<accession>A0A7S8RGF3</accession>
<feature type="active site" description="Proton donor" evidence="4">
    <location>
        <position position="158"/>
    </location>
</feature>
<evidence type="ECO:0000259" key="6">
    <source>
        <dbReference type="Pfam" id="PF21317"/>
    </source>
</evidence>
<dbReference type="InterPro" id="IPR048912">
    <property type="entry name" value="BetaGal1-like_ABD1"/>
</dbReference>
<dbReference type="InterPro" id="IPR017853">
    <property type="entry name" value="GH"/>
</dbReference>
<dbReference type="Pfam" id="PF21467">
    <property type="entry name" value="BetaGal_gal-bd"/>
    <property type="match status" value="1"/>
</dbReference>
<dbReference type="EMBL" id="CP064760">
    <property type="protein sequence ID" value="QPE04301.1"/>
    <property type="molecule type" value="Genomic_DNA"/>
</dbReference>
<evidence type="ECO:0000256" key="4">
    <source>
        <dbReference type="PIRSR" id="PIRSR006336-1"/>
    </source>
</evidence>
<dbReference type="Proteomes" id="UP000594480">
    <property type="component" value="Chromosome"/>
</dbReference>
<organism evidence="8 9">
    <name type="scientific">Microbacterium schleiferi</name>
    <dbReference type="NCBI Taxonomy" id="69362"/>
    <lineage>
        <taxon>Bacteria</taxon>
        <taxon>Bacillati</taxon>
        <taxon>Actinomycetota</taxon>
        <taxon>Actinomycetes</taxon>
        <taxon>Micrococcales</taxon>
        <taxon>Microbacteriaceae</taxon>
        <taxon>Microbacterium</taxon>
    </lineage>
</organism>
<dbReference type="Pfam" id="PF01301">
    <property type="entry name" value="Glyco_hydro_35"/>
    <property type="match status" value="1"/>
</dbReference>
<dbReference type="InterPro" id="IPR031330">
    <property type="entry name" value="Gly_Hdrlase_35_cat"/>
</dbReference>
<dbReference type="Gene3D" id="2.60.120.260">
    <property type="entry name" value="Galactose-binding domain-like"/>
    <property type="match status" value="2"/>
</dbReference>
<dbReference type="Pfam" id="PF21317">
    <property type="entry name" value="BetaGal_ABD_1"/>
    <property type="match status" value="1"/>
</dbReference>
<dbReference type="GO" id="GO:0005975">
    <property type="term" value="P:carbohydrate metabolic process"/>
    <property type="evidence" value="ECO:0007669"/>
    <property type="project" value="InterPro"/>
</dbReference>
<dbReference type="SUPFAM" id="SSF51445">
    <property type="entry name" value="(Trans)glycosidases"/>
    <property type="match status" value="1"/>
</dbReference>
<keyword evidence="2" id="KW-0378">Hydrolase</keyword>
<evidence type="ECO:0000313" key="9">
    <source>
        <dbReference type="Proteomes" id="UP000594480"/>
    </source>
</evidence>
<dbReference type="InterPro" id="IPR001944">
    <property type="entry name" value="Glycoside_Hdrlase_35"/>
</dbReference>
<dbReference type="KEGG" id="msf:IT882_14195"/>
<evidence type="ECO:0000256" key="3">
    <source>
        <dbReference type="ARBA" id="ARBA00023295"/>
    </source>
</evidence>
<proteinExistence type="inferred from homology"/>
<dbReference type="InterPro" id="IPR026283">
    <property type="entry name" value="B-gal_1-like"/>
</dbReference>
<feature type="active site" description="Nucleophile" evidence="4">
    <location>
        <position position="234"/>
    </location>
</feature>
<evidence type="ECO:0000313" key="8">
    <source>
        <dbReference type="EMBL" id="QPE04301.1"/>
    </source>
</evidence>
<feature type="domain" description="Beta-galactosidase galactose-binding" evidence="7">
    <location>
        <begin position="494"/>
        <end position="548"/>
    </location>
</feature>
<dbReference type="Gene3D" id="3.20.20.80">
    <property type="entry name" value="Glycosidases"/>
    <property type="match status" value="1"/>
</dbReference>
<dbReference type="InterPro" id="IPR008979">
    <property type="entry name" value="Galactose-bd-like_sf"/>
</dbReference>
<feature type="domain" description="Glycoside hydrolase 35 catalytic" evidence="5">
    <location>
        <begin position="11"/>
        <end position="324"/>
    </location>
</feature>
<dbReference type="AlphaFoldDB" id="A0A7S8RGF3"/>
<protein>
    <submittedName>
        <fullName evidence="8">Beta-galactosidase</fullName>
    </submittedName>
</protein>
<dbReference type="PIRSF" id="PIRSF006336">
    <property type="entry name" value="B-gal"/>
    <property type="match status" value="1"/>
</dbReference>
<comment type="similarity">
    <text evidence="1">Belongs to the glycosyl hydrolase 35 family.</text>
</comment>
<dbReference type="GO" id="GO:0004565">
    <property type="term" value="F:beta-galactosidase activity"/>
    <property type="evidence" value="ECO:0007669"/>
    <property type="project" value="InterPro"/>
</dbReference>
<dbReference type="PANTHER" id="PTHR23421">
    <property type="entry name" value="BETA-GALACTOSIDASE RELATED"/>
    <property type="match status" value="1"/>
</dbReference>
<dbReference type="InterPro" id="IPR048913">
    <property type="entry name" value="BetaGal_gal-bd"/>
</dbReference>
<name>A0A7S8RGF3_9MICO</name>
<dbReference type="SUPFAM" id="SSF49785">
    <property type="entry name" value="Galactose-binding domain-like"/>
    <property type="match status" value="1"/>
</dbReference>
<keyword evidence="9" id="KW-1185">Reference proteome</keyword>
<feature type="domain" description="Beta-galactosidase 1-like first all-beta" evidence="6">
    <location>
        <begin position="366"/>
        <end position="470"/>
    </location>
</feature>
<reference evidence="8 9" key="1">
    <citation type="submission" date="2020-11" db="EMBL/GenBank/DDBJ databases">
        <title>Amino acid is mineralized and recycled by bacteria in oceanic microbiome.</title>
        <authorList>
            <person name="Zheng L.Y."/>
        </authorList>
    </citation>
    <scope>NUCLEOTIDE SEQUENCE [LARGE SCALE GENOMIC DNA]</scope>
    <source>
        <strain evidence="8 9">A32-1</strain>
    </source>
</reference>